<accession>A0A543N7A0</accession>
<proteinExistence type="predicted"/>
<organism evidence="1 2">
    <name type="scientific">Haloactinospora alba</name>
    <dbReference type="NCBI Taxonomy" id="405555"/>
    <lineage>
        <taxon>Bacteria</taxon>
        <taxon>Bacillati</taxon>
        <taxon>Actinomycetota</taxon>
        <taxon>Actinomycetes</taxon>
        <taxon>Streptosporangiales</taxon>
        <taxon>Nocardiopsidaceae</taxon>
        <taxon>Haloactinospora</taxon>
    </lineage>
</organism>
<dbReference type="InterPro" id="IPR022385">
    <property type="entry name" value="Rhs_assc_core"/>
</dbReference>
<gene>
    <name evidence="1" type="ORF">FHX37_4436</name>
</gene>
<evidence type="ECO:0000313" key="1">
    <source>
        <dbReference type="EMBL" id="TQN27708.1"/>
    </source>
</evidence>
<evidence type="ECO:0000313" key="2">
    <source>
        <dbReference type="Proteomes" id="UP000317422"/>
    </source>
</evidence>
<dbReference type="Gene3D" id="2.180.10.10">
    <property type="entry name" value="RHS repeat-associated core"/>
    <property type="match status" value="1"/>
</dbReference>
<sequence length="153" mass="16055">MASVPEVAYDYTPYGDADVATVGGGGAVAGSNPFTYIGSYEFDNGDKAMGHRYMSHFTDRFTQQDPSWQENNQYTYAECDPINKSDPNGLLTSCQWSAIGFGVTTVIGIAGIAATLGTAGAAAGPSAAALGWSLGLYKAGQGYAMFDVVRNCY</sequence>
<dbReference type="Proteomes" id="UP000317422">
    <property type="component" value="Unassembled WGS sequence"/>
</dbReference>
<comment type="caution">
    <text evidence="1">The sequence shown here is derived from an EMBL/GenBank/DDBJ whole genome shotgun (WGS) entry which is preliminary data.</text>
</comment>
<dbReference type="EMBL" id="VFQC01000003">
    <property type="protein sequence ID" value="TQN27708.1"/>
    <property type="molecule type" value="Genomic_DNA"/>
</dbReference>
<name>A0A543N7A0_9ACTN</name>
<protein>
    <submittedName>
        <fullName evidence="1">RHS repeat-associated protein</fullName>
    </submittedName>
</protein>
<keyword evidence="2" id="KW-1185">Reference proteome</keyword>
<dbReference type="NCBIfam" id="TIGR03696">
    <property type="entry name" value="Rhs_assc_core"/>
    <property type="match status" value="1"/>
</dbReference>
<reference evidence="1 2" key="1">
    <citation type="submission" date="2019-06" db="EMBL/GenBank/DDBJ databases">
        <title>Sequencing the genomes of 1000 actinobacteria strains.</title>
        <authorList>
            <person name="Klenk H.-P."/>
        </authorList>
    </citation>
    <scope>NUCLEOTIDE SEQUENCE [LARGE SCALE GENOMIC DNA]</scope>
    <source>
        <strain evidence="1 2">DSM 45015</strain>
    </source>
</reference>
<dbReference type="AlphaFoldDB" id="A0A543N7A0"/>